<dbReference type="AlphaFoldDB" id="A0A9P1CNQ9"/>
<feature type="region of interest" description="Disordered" evidence="1">
    <location>
        <begin position="107"/>
        <end position="132"/>
    </location>
</feature>
<dbReference type="EMBL" id="CAMXCT020001945">
    <property type="protein sequence ID" value="CAL1147752.1"/>
    <property type="molecule type" value="Genomic_DNA"/>
</dbReference>
<feature type="region of interest" description="Disordered" evidence="1">
    <location>
        <begin position="202"/>
        <end position="222"/>
    </location>
</feature>
<evidence type="ECO:0000313" key="2">
    <source>
        <dbReference type="EMBL" id="CAI3994377.1"/>
    </source>
</evidence>
<organism evidence="2">
    <name type="scientific">Cladocopium goreaui</name>
    <dbReference type="NCBI Taxonomy" id="2562237"/>
    <lineage>
        <taxon>Eukaryota</taxon>
        <taxon>Sar</taxon>
        <taxon>Alveolata</taxon>
        <taxon>Dinophyceae</taxon>
        <taxon>Suessiales</taxon>
        <taxon>Symbiodiniaceae</taxon>
        <taxon>Cladocopium</taxon>
    </lineage>
</organism>
<proteinExistence type="predicted"/>
<gene>
    <name evidence="2" type="ORF">C1SCF055_LOCUS21026</name>
</gene>
<accession>A0A9P1CNQ9</accession>
<evidence type="ECO:0000256" key="1">
    <source>
        <dbReference type="SAM" id="MobiDB-lite"/>
    </source>
</evidence>
<comment type="caution">
    <text evidence="2">The sequence shown here is derived from an EMBL/GenBank/DDBJ whole genome shotgun (WGS) entry which is preliminary data.</text>
</comment>
<feature type="compositionally biased region" description="Basic and acidic residues" evidence="1">
    <location>
        <begin position="703"/>
        <end position="735"/>
    </location>
</feature>
<sequence length="924" mass="104688">MAYSKGIPSQTGASSTSRLDKELQIPEDGNLNYANPLRPQMRRPQGISTLSQWGEQMFPEGKYAGETFRKVYDKDVKYRMYMMNHSHLTSAWALSYQNYTRAMQMGESQDPVVPLPKTKAKASSPMDMSVPPWHHEVSGVGWELMDPEYDLPATTKRALSPEGKGNEMMVSRDVDRETQLMTKIAIPSARARDDQEVERVLSGPESVTPASHCSSPGDSVSTSSQNVVAECQKKLDQLSIEIEDNLDAMLALAWEVNPLRRKSMSRTCKLDLLEVYCGENSNLTSVASKMGLRARRFTLKDGDLSTAQGQEALWKILLEECPRDVWMSPECKLWGNFSRLNMCRSAAARDRILHGRKAEQTHLKLCDEVYEYQVVHGRHFHMEQPQGSEVFEQKMMEEIVQGTLRAEFDMCEVGRLKVPKGNNFLRKRSAVHTTSRELHEILDSRYCKQRHNHQPIEGKVKYLGKWVNLSEYAARYSNGFAKNVCWYLLRSRVSGELPLELSELCLEPSVSQEQLAFAGEIKARRCRLKRVTTTEVETSGDLTRKAPRKKFLEDVFRRIQLRAPRAGTVILGNGEVLLGDAQKLCSTFEVTAAEICRGTDRFRVPKGSYDDLEVPLRHTFIMHRNTGEVEEIGEPEEWLKLPKTRRTLRSKPAKLCLTVFGKKKGSSSSTQATGAESSAQEPERTDDDVPVSLKRPGVNLEPDSEKRHCPEGGEVPTEAKTEESEKVDSGDFGDQYKEGYPPKGIASHGPKFLELTREEKEWLRRDNADFSRALRQVFNAKNTMSRIKGYTPEQAVLGFARRLPASIISGESASSHVLATAEGHESDKFRKTLDLRCSARKAFVEADNSSSLRRALLRRSRPLRDPYEVGDWVLYWRKECLKPTVFRNLNKFRALRPSLALQLQKKTGTLKTFPNQLLMGNQIP</sequence>
<dbReference type="Proteomes" id="UP001152797">
    <property type="component" value="Unassembled WGS sequence"/>
</dbReference>
<dbReference type="EMBL" id="CAMXCT030001945">
    <property type="protein sequence ID" value="CAL4781689.1"/>
    <property type="molecule type" value="Genomic_DNA"/>
</dbReference>
<protein>
    <submittedName>
        <fullName evidence="3">Copia protein</fullName>
    </submittedName>
</protein>
<evidence type="ECO:0000313" key="4">
    <source>
        <dbReference type="Proteomes" id="UP001152797"/>
    </source>
</evidence>
<reference evidence="3 4" key="2">
    <citation type="submission" date="2024-05" db="EMBL/GenBank/DDBJ databases">
        <authorList>
            <person name="Chen Y."/>
            <person name="Shah S."/>
            <person name="Dougan E. K."/>
            <person name="Thang M."/>
            <person name="Chan C."/>
        </authorList>
    </citation>
    <scope>NUCLEOTIDE SEQUENCE [LARGE SCALE GENOMIC DNA]</scope>
</reference>
<dbReference type="EMBL" id="CAMXCT010001945">
    <property type="protein sequence ID" value="CAI3994377.1"/>
    <property type="molecule type" value="Genomic_DNA"/>
</dbReference>
<feature type="compositionally biased region" description="Polar residues" evidence="1">
    <location>
        <begin position="666"/>
        <end position="680"/>
    </location>
</feature>
<reference evidence="2" key="1">
    <citation type="submission" date="2022-10" db="EMBL/GenBank/DDBJ databases">
        <authorList>
            <person name="Chen Y."/>
            <person name="Dougan E. K."/>
            <person name="Chan C."/>
            <person name="Rhodes N."/>
            <person name="Thang M."/>
        </authorList>
    </citation>
    <scope>NUCLEOTIDE SEQUENCE</scope>
</reference>
<feature type="region of interest" description="Disordered" evidence="1">
    <location>
        <begin position="664"/>
        <end position="735"/>
    </location>
</feature>
<evidence type="ECO:0000313" key="3">
    <source>
        <dbReference type="EMBL" id="CAL4781689.1"/>
    </source>
</evidence>
<keyword evidence="4" id="KW-1185">Reference proteome</keyword>
<name>A0A9P1CNQ9_9DINO</name>
<feature type="compositionally biased region" description="Polar residues" evidence="1">
    <location>
        <begin position="208"/>
        <end position="222"/>
    </location>
</feature>